<feature type="domain" description="Cytochrome c oxidase assembly factor 3 mitochondrial coiled-coil" evidence="1">
    <location>
        <begin position="13"/>
        <end position="38"/>
    </location>
</feature>
<proteinExistence type="predicted"/>
<dbReference type="InterPro" id="IPR018628">
    <property type="entry name" value="Coa3_CC"/>
</dbReference>
<reference evidence="2 3" key="1">
    <citation type="submission" date="2015-01" db="EMBL/GenBank/DDBJ databases">
        <title>Genome of allotetraploid Gossypium barbadense reveals genomic plasticity and fiber elongation in cotton evolution.</title>
        <authorList>
            <person name="Chen X."/>
            <person name="Liu X."/>
            <person name="Zhao B."/>
            <person name="Zheng H."/>
            <person name="Hu Y."/>
            <person name="Lu G."/>
            <person name="Yang C."/>
            <person name="Chen J."/>
            <person name="Shan C."/>
            <person name="Zhang L."/>
            <person name="Zhou Y."/>
            <person name="Wang L."/>
            <person name="Guo W."/>
            <person name="Bai Y."/>
            <person name="Ruan J."/>
            <person name="Shangguan X."/>
            <person name="Mao Y."/>
            <person name="Jiang J."/>
            <person name="Zhu Y."/>
            <person name="Lei J."/>
            <person name="Kang H."/>
            <person name="Chen S."/>
            <person name="He X."/>
            <person name="Wang R."/>
            <person name="Wang Y."/>
            <person name="Chen J."/>
            <person name="Wang L."/>
            <person name="Yu S."/>
            <person name="Wang B."/>
            <person name="Wei J."/>
            <person name="Song S."/>
            <person name="Lu X."/>
            <person name="Gao Z."/>
            <person name="Gu W."/>
            <person name="Deng X."/>
            <person name="Ma D."/>
            <person name="Wang S."/>
            <person name="Liang W."/>
            <person name="Fang L."/>
            <person name="Cai C."/>
            <person name="Zhu X."/>
            <person name="Zhou B."/>
            <person name="Zhang Y."/>
            <person name="Chen Z."/>
            <person name="Xu S."/>
            <person name="Zhu R."/>
            <person name="Wang S."/>
            <person name="Zhang T."/>
            <person name="Zhao G."/>
        </authorList>
    </citation>
    <scope>NUCLEOTIDE SEQUENCE [LARGE SCALE GENOMIC DNA]</scope>
    <source>
        <strain evidence="3">cv. Xinhai21</strain>
        <tissue evidence="2">Leaf</tissue>
    </source>
</reference>
<dbReference type="EMBL" id="KZ662704">
    <property type="protein sequence ID" value="PPS20344.1"/>
    <property type="molecule type" value="Genomic_DNA"/>
</dbReference>
<dbReference type="PANTHER" id="PTHR36744:SF2">
    <property type="entry name" value="CYTOCHROME OXIDASE ASSEMBLY PROTEIN"/>
    <property type="match status" value="1"/>
</dbReference>
<name>A0A2P5YXN2_GOSBA</name>
<accession>A0A2P5YXN2</accession>
<evidence type="ECO:0000259" key="1">
    <source>
        <dbReference type="Pfam" id="PF09813"/>
    </source>
</evidence>
<evidence type="ECO:0000313" key="3">
    <source>
        <dbReference type="Proteomes" id="UP000239757"/>
    </source>
</evidence>
<dbReference type="Proteomes" id="UP000239757">
    <property type="component" value="Unassembled WGS sequence"/>
</dbReference>
<protein>
    <recommendedName>
        <fullName evidence="1">Cytochrome c oxidase assembly factor 3 mitochondrial coiled-coil domain-containing protein</fullName>
    </recommendedName>
</protein>
<evidence type="ECO:0000313" key="2">
    <source>
        <dbReference type="EMBL" id="PPS20344.1"/>
    </source>
</evidence>
<dbReference type="Pfam" id="PF09813">
    <property type="entry name" value="Coa3_cc"/>
    <property type="match status" value="1"/>
</dbReference>
<sequence>MAGLFAYGSLAPKTKNMVVAGGLTAFVFGVYFYTMRAVGGTDELQVAIDKFEELKKQEGNQELVVDTFVDLSISGLILPKHDHRQIPQKPLQTHYPSPSCVVAKGALHGDLEKIMQAFRLGGLIDGSNYWFGNYKEFGGSHCLGLLVWCWEQMKSLCRGLEMPFQGIPSSIFHGMLEKFCHSFRARTATLRPNGPISRRLLADNATFLMADVDRKRGLGLLIPEHSPVQVEGKAWKFRVSELPKAVASLSTASIFVFRKHNEL</sequence>
<gene>
    <name evidence="2" type="ORF">GOBAR_AA00233</name>
</gene>
<dbReference type="OrthoDB" id="10018333at2759"/>
<dbReference type="PANTHER" id="PTHR36744">
    <property type="entry name" value="CYTOCHROME OXIDASE ASSEMBLY PROTEIN"/>
    <property type="match status" value="1"/>
</dbReference>
<organism evidence="2 3">
    <name type="scientific">Gossypium barbadense</name>
    <name type="common">Sea Island cotton</name>
    <name type="synonym">Hibiscus barbadensis</name>
    <dbReference type="NCBI Taxonomy" id="3634"/>
    <lineage>
        <taxon>Eukaryota</taxon>
        <taxon>Viridiplantae</taxon>
        <taxon>Streptophyta</taxon>
        <taxon>Embryophyta</taxon>
        <taxon>Tracheophyta</taxon>
        <taxon>Spermatophyta</taxon>
        <taxon>Magnoliopsida</taxon>
        <taxon>eudicotyledons</taxon>
        <taxon>Gunneridae</taxon>
        <taxon>Pentapetalae</taxon>
        <taxon>rosids</taxon>
        <taxon>malvids</taxon>
        <taxon>Malvales</taxon>
        <taxon>Malvaceae</taxon>
        <taxon>Malvoideae</taxon>
        <taxon>Gossypium</taxon>
    </lineage>
</organism>
<dbReference type="AlphaFoldDB" id="A0A2P5YXN2"/>